<feature type="transmembrane region" description="Helical" evidence="3">
    <location>
        <begin position="109"/>
        <end position="127"/>
    </location>
</feature>
<gene>
    <name evidence="4" type="primary">bioY</name>
    <name evidence="4" type="ORF">ABG79_00027</name>
</gene>
<organism evidence="4 5">
    <name type="scientific">Caloramator mitchellensis</name>
    <dbReference type="NCBI Taxonomy" id="908809"/>
    <lineage>
        <taxon>Bacteria</taxon>
        <taxon>Bacillati</taxon>
        <taxon>Bacillota</taxon>
        <taxon>Clostridia</taxon>
        <taxon>Eubacteriales</taxon>
        <taxon>Clostridiaceae</taxon>
        <taxon>Caloramator</taxon>
    </lineage>
</organism>
<comment type="subcellular location">
    <subcellularLocation>
        <location evidence="2">Cell membrane</location>
        <topology evidence="2">Multi-pass membrane protein</topology>
    </subcellularLocation>
</comment>
<name>A0A0R3JWB3_CALMK</name>
<dbReference type="Pfam" id="PF02632">
    <property type="entry name" value="BioY"/>
    <property type="match status" value="1"/>
</dbReference>
<protein>
    <recommendedName>
        <fullName evidence="2">Biotin transporter</fullName>
    </recommendedName>
</protein>
<feature type="transmembrane region" description="Helical" evidence="3">
    <location>
        <begin position="77"/>
        <end position="97"/>
    </location>
</feature>
<feature type="transmembrane region" description="Helical" evidence="3">
    <location>
        <begin position="54"/>
        <end position="71"/>
    </location>
</feature>
<proteinExistence type="inferred from homology"/>
<dbReference type="EMBL" id="LKHP01000001">
    <property type="protein sequence ID" value="KRQ87862.1"/>
    <property type="molecule type" value="Genomic_DNA"/>
</dbReference>
<accession>A0A0R3JWB3</accession>
<keyword evidence="2 3" id="KW-0472">Membrane</keyword>
<keyword evidence="3" id="KW-1133">Transmembrane helix</keyword>
<evidence type="ECO:0000256" key="3">
    <source>
        <dbReference type="SAM" id="Phobius"/>
    </source>
</evidence>
<evidence type="ECO:0000313" key="5">
    <source>
        <dbReference type="Proteomes" id="UP000052015"/>
    </source>
</evidence>
<sequence>MNIRKMTKIALFAALISVLSLVSIPIGTVPITLQTFAILLTGIVLGPTDGGLAVLTYILLGSIGLPVFAGGKAGFQVIFGPTGGYILSFPIAAYTAGMAIKQYNSIKQAVIIICSILVVYLIGVPYLKLMTGMDIYKALKIGLIPFIIPDMIKAFIALYLGKIIKRRVAMG</sequence>
<dbReference type="PANTHER" id="PTHR34295:SF1">
    <property type="entry name" value="BIOTIN TRANSPORTER BIOY"/>
    <property type="match status" value="1"/>
</dbReference>
<dbReference type="GO" id="GO:0005886">
    <property type="term" value="C:plasma membrane"/>
    <property type="evidence" value="ECO:0007669"/>
    <property type="project" value="UniProtKB-SubCell"/>
</dbReference>
<dbReference type="PANTHER" id="PTHR34295">
    <property type="entry name" value="BIOTIN TRANSPORTER BIOY"/>
    <property type="match status" value="1"/>
</dbReference>
<comment type="similarity">
    <text evidence="1 2">Belongs to the BioY family.</text>
</comment>
<dbReference type="Proteomes" id="UP000052015">
    <property type="component" value="Unassembled WGS sequence"/>
</dbReference>
<dbReference type="AlphaFoldDB" id="A0A0R3JWB3"/>
<reference evidence="4 5" key="1">
    <citation type="submission" date="2015-09" db="EMBL/GenBank/DDBJ databases">
        <title>Draft genome sequence of a Caloramator mitchellensis, a moderate thermophile from the Great Artesian Basin of Australia.</title>
        <authorList>
            <person name="Patel B.K."/>
        </authorList>
    </citation>
    <scope>NUCLEOTIDE SEQUENCE [LARGE SCALE GENOMIC DNA]</scope>
    <source>
        <strain evidence="4 5">VF08</strain>
    </source>
</reference>
<dbReference type="InterPro" id="IPR003784">
    <property type="entry name" value="BioY"/>
</dbReference>
<evidence type="ECO:0000256" key="2">
    <source>
        <dbReference type="PIRNR" id="PIRNR016661"/>
    </source>
</evidence>
<dbReference type="STRING" id="908809.ABG79_00027"/>
<evidence type="ECO:0000313" key="4">
    <source>
        <dbReference type="EMBL" id="KRQ87862.1"/>
    </source>
</evidence>
<dbReference type="GO" id="GO:0015225">
    <property type="term" value="F:biotin transmembrane transporter activity"/>
    <property type="evidence" value="ECO:0007669"/>
    <property type="project" value="UniProtKB-UniRule"/>
</dbReference>
<dbReference type="PATRIC" id="fig|908809.3.peg.28"/>
<dbReference type="RefSeq" id="WP_200956774.1">
    <property type="nucleotide sequence ID" value="NZ_LKHP01000001.1"/>
</dbReference>
<comment type="caution">
    <text evidence="4">The sequence shown here is derived from an EMBL/GenBank/DDBJ whole genome shotgun (WGS) entry which is preliminary data.</text>
</comment>
<keyword evidence="5" id="KW-1185">Reference proteome</keyword>
<keyword evidence="2" id="KW-0813">Transport</keyword>
<feature type="transmembrane region" description="Helical" evidence="3">
    <location>
        <begin position="139"/>
        <end position="160"/>
    </location>
</feature>
<dbReference type="PIRSF" id="PIRSF016661">
    <property type="entry name" value="BioY"/>
    <property type="match status" value="1"/>
</dbReference>
<evidence type="ECO:0000256" key="1">
    <source>
        <dbReference type="ARBA" id="ARBA00010692"/>
    </source>
</evidence>
<dbReference type="Gene3D" id="1.10.1760.20">
    <property type="match status" value="1"/>
</dbReference>
<keyword evidence="3" id="KW-0812">Transmembrane</keyword>
<keyword evidence="2" id="KW-1003">Cell membrane</keyword>